<dbReference type="PROSITE" id="PS51219">
    <property type="entry name" value="DPCK"/>
    <property type="match status" value="1"/>
</dbReference>
<evidence type="ECO:0000256" key="1">
    <source>
        <dbReference type="ARBA" id="ARBA00008826"/>
    </source>
</evidence>
<evidence type="ECO:0000313" key="9">
    <source>
        <dbReference type="Proteomes" id="UP000578819"/>
    </source>
</evidence>
<feature type="binding site" evidence="6">
    <location>
        <begin position="11"/>
        <end position="16"/>
    </location>
    <ligand>
        <name>ATP</name>
        <dbReference type="ChEBI" id="CHEBI:30616"/>
    </ligand>
</feature>
<keyword evidence="3 6" id="KW-0963">Cytoplasm</keyword>
<keyword evidence="6 8" id="KW-0808">Transferase</keyword>
<dbReference type="InterPro" id="IPR043519">
    <property type="entry name" value="NT_sf"/>
</dbReference>
<dbReference type="NCBIfam" id="NF002879">
    <property type="entry name" value="PRK03333.1"/>
    <property type="match status" value="1"/>
</dbReference>
<comment type="function">
    <text evidence="6">Catalyzes the phosphorylation of the 3'-hydroxyl group of dephosphocoenzyme A to form coenzyme A.</text>
</comment>
<comment type="pathway">
    <text evidence="6">Cofactor biosynthesis; coenzyme A biosynthesis; CoA from (R)-pantothenate: step 5/5.</text>
</comment>
<comment type="catalytic activity">
    <reaction evidence="6">
        <text>3'-dephospho-CoA + ATP = ADP + CoA + H(+)</text>
        <dbReference type="Rhea" id="RHEA:18245"/>
        <dbReference type="ChEBI" id="CHEBI:15378"/>
        <dbReference type="ChEBI" id="CHEBI:30616"/>
        <dbReference type="ChEBI" id="CHEBI:57287"/>
        <dbReference type="ChEBI" id="CHEBI:57328"/>
        <dbReference type="ChEBI" id="CHEBI:456216"/>
        <dbReference type="EC" id="2.7.1.24"/>
    </reaction>
</comment>
<keyword evidence="6" id="KW-0173">Coenzyme A biosynthesis</keyword>
<comment type="similarity">
    <text evidence="2">In the C-terminal section; belongs to the UPF0157 (GrpB) family.</text>
</comment>
<accession>A0A7W7SV05</accession>
<dbReference type="HAMAP" id="MF_00376">
    <property type="entry name" value="Dephospho_CoA_kinase"/>
    <property type="match status" value="1"/>
</dbReference>
<dbReference type="Pfam" id="PF01121">
    <property type="entry name" value="CoaE"/>
    <property type="match status" value="1"/>
</dbReference>
<dbReference type="AlphaFoldDB" id="A0A7W7SV05"/>
<dbReference type="GO" id="GO:0004140">
    <property type="term" value="F:dephospho-CoA kinase activity"/>
    <property type="evidence" value="ECO:0007669"/>
    <property type="project" value="UniProtKB-UniRule"/>
</dbReference>
<sequence>MLKIGLTGGIGSGKSVVARRLAQLGAVIIDADRIAREVVAPGTEGLREIATTFGSGVLQDDGSLDRAALGVVVFGDHAARARLEAITHPRVRARTAQLVAEAPPDAIVVNDVPLLVEVGLAATYHLVIVVETEQSIRIDRLVRDRGMSAEEAYQRIRAQTSDALRRAAADALLTNNGRLDELHAAVDALWQGRLVPYERNVRERRVAPMPPTDGGSTADPTWPAQFARLAARIGHALGPAVQRIDQVGPASVAGLPSVDVIEIRVGVAADADLGLLAGQLADAGFPPVSSATGAERRHGGADPARPVDLRLGPIGLPNWRAALLLRDYLRDDPQRWSATSAYDEQIRSAEQWAVETGWEPSGGVVG</sequence>
<protein>
    <recommendedName>
        <fullName evidence="6 7">Dephospho-CoA kinase</fullName>
        <ecNumber evidence="6 7">2.7.1.24</ecNumber>
    </recommendedName>
    <alternativeName>
        <fullName evidence="6">Dephosphocoenzyme A kinase</fullName>
    </alternativeName>
</protein>
<dbReference type="NCBIfam" id="TIGR00152">
    <property type="entry name" value="dephospho-CoA kinase"/>
    <property type="match status" value="1"/>
</dbReference>
<dbReference type="GO" id="GO:0005524">
    <property type="term" value="F:ATP binding"/>
    <property type="evidence" value="ECO:0007669"/>
    <property type="project" value="UniProtKB-UniRule"/>
</dbReference>
<dbReference type="GO" id="GO:0015937">
    <property type="term" value="P:coenzyme A biosynthetic process"/>
    <property type="evidence" value="ECO:0007669"/>
    <property type="project" value="UniProtKB-UniRule"/>
</dbReference>
<evidence type="ECO:0000256" key="2">
    <source>
        <dbReference type="ARBA" id="ARBA00011058"/>
    </source>
</evidence>
<dbReference type="InterPro" id="IPR001977">
    <property type="entry name" value="Depp_CoAkinase"/>
</dbReference>
<comment type="similarity">
    <text evidence="1">In the N-terminal section; belongs to the CoaE family.</text>
</comment>
<evidence type="ECO:0000256" key="7">
    <source>
        <dbReference type="NCBIfam" id="TIGR00152"/>
    </source>
</evidence>
<comment type="similarity">
    <text evidence="6">Belongs to the CoaE family.</text>
</comment>
<dbReference type="GO" id="GO:0005737">
    <property type="term" value="C:cytoplasm"/>
    <property type="evidence" value="ECO:0007669"/>
    <property type="project" value="UniProtKB-SubCell"/>
</dbReference>
<keyword evidence="4 6" id="KW-0547">Nucleotide-binding</keyword>
<dbReference type="PANTHER" id="PTHR10695">
    <property type="entry name" value="DEPHOSPHO-COA KINASE-RELATED"/>
    <property type="match status" value="1"/>
</dbReference>
<evidence type="ECO:0000256" key="6">
    <source>
        <dbReference type="HAMAP-Rule" id="MF_00376"/>
    </source>
</evidence>
<dbReference type="Proteomes" id="UP000578819">
    <property type="component" value="Unassembled WGS sequence"/>
</dbReference>
<keyword evidence="5 6" id="KW-0067">ATP-binding</keyword>
<dbReference type="SUPFAM" id="SSF81301">
    <property type="entry name" value="Nucleotidyltransferase"/>
    <property type="match status" value="1"/>
</dbReference>
<proteinExistence type="inferred from homology"/>
<comment type="subcellular location">
    <subcellularLocation>
        <location evidence="6">Cytoplasm</location>
    </subcellularLocation>
</comment>
<name>A0A7W7SV05_9ACTN</name>
<evidence type="ECO:0000256" key="4">
    <source>
        <dbReference type="ARBA" id="ARBA00022741"/>
    </source>
</evidence>
<evidence type="ECO:0000256" key="5">
    <source>
        <dbReference type="ARBA" id="ARBA00022840"/>
    </source>
</evidence>
<dbReference type="Pfam" id="PF04229">
    <property type="entry name" value="GrpB"/>
    <property type="match status" value="1"/>
</dbReference>
<reference evidence="8 9" key="1">
    <citation type="submission" date="2020-08" db="EMBL/GenBank/DDBJ databases">
        <title>Sequencing the genomes of 1000 actinobacteria strains.</title>
        <authorList>
            <person name="Klenk H.-P."/>
        </authorList>
    </citation>
    <scope>NUCLEOTIDE SEQUENCE [LARGE SCALE GENOMIC DNA]</scope>
    <source>
        <strain evidence="8 9">DSM 45886</strain>
    </source>
</reference>
<evidence type="ECO:0000256" key="3">
    <source>
        <dbReference type="ARBA" id="ARBA00022490"/>
    </source>
</evidence>
<keyword evidence="9" id="KW-1185">Reference proteome</keyword>
<dbReference type="UniPathway" id="UPA00241">
    <property type="reaction ID" value="UER00356"/>
</dbReference>
<gene>
    <name evidence="6" type="primary">coaE</name>
    <name evidence="8" type="ORF">FHR38_005134</name>
</gene>
<dbReference type="EC" id="2.7.1.24" evidence="6 7"/>
<organism evidence="8 9">
    <name type="scientific">Micromonospora polyrhachis</name>
    <dbReference type="NCBI Taxonomy" id="1282883"/>
    <lineage>
        <taxon>Bacteria</taxon>
        <taxon>Bacillati</taxon>
        <taxon>Actinomycetota</taxon>
        <taxon>Actinomycetes</taxon>
        <taxon>Micromonosporales</taxon>
        <taxon>Micromonosporaceae</taxon>
        <taxon>Micromonospora</taxon>
    </lineage>
</organism>
<comment type="caution">
    <text evidence="8">The sequence shown here is derived from an EMBL/GenBank/DDBJ whole genome shotgun (WGS) entry which is preliminary data.</text>
</comment>
<dbReference type="EMBL" id="JACHJW010000001">
    <property type="protein sequence ID" value="MBB4961401.1"/>
    <property type="molecule type" value="Genomic_DNA"/>
</dbReference>
<dbReference type="RefSeq" id="WP_184536999.1">
    <property type="nucleotide sequence ID" value="NZ_JACHJW010000001.1"/>
</dbReference>
<dbReference type="CDD" id="cd02022">
    <property type="entry name" value="DPCK"/>
    <property type="match status" value="1"/>
</dbReference>
<dbReference type="Gene3D" id="3.30.460.10">
    <property type="entry name" value="Beta Polymerase, domain 2"/>
    <property type="match status" value="1"/>
</dbReference>
<dbReference type="SUPFAM" id="SSF52540">
    <property type="entry name" value="P-loop containing nucleoside triphosphate hydrolases"/>
    <property type="match status" value="1"/>
</dbReference>
<dbReference type="PANTHER" id="PTHR10695:SF46">
    <property type="entry name" value="BIFUNCTIONAL COENZYME A SYNTHASE-RELATED"/>
    <property type="match status" value="1"/>
</dbReference>
<keyword evidence="6 8" id="KW-0418">Kinase</keyword>
<evidence type="ECO:0000313" key="8">
    <source>
        <dbReference type="EMBL" id="MBB4961401.1"/>
    </source>
</evidence>
<dbReference type="Gene3D" id="3.40.50.300">
    <property type="entry name" value="P-loop containing nucleotide triphosphate hydrolases"/>
    <property type="match status" value="1"/>
</dbReference>
<dbReference type="InterPro" id="IPR007344">
    <property type="entry name" value="GrpB/CoaE"/>
</dbReference>
<dbReference type="InterPro" id="IPR027417">
    <property type="entry name" value="P-loop_NTPase"/>
</dbReference>